<dbReference type="GO" id="GO:0043565">
    <property type="term" value="F:sequence-specific DNA binding"/>
    <property type="evidence" value="ECO:0007669"/>
    <property type="project" value="InterPro"/>
</dbReference>
<keyword evidence="4" id="KW-1185">Reference proteome</keyword>
<evidence type="ECO:0000256" key="1">
    <source>
        <dbReference type="PROSITE-ProRule" id="PRU00094"/>
    </source>
</evidence>
<accession>A0A8R1DZC6</accession>
<feature type="domain" description="GATA-type" evidence="2">
    <location>
        <begin position="159"/>
        <end position="187"/>
    </location>
</feature>
<dbReference type="EnsemblMetazoa" id="CJA15985.1">
    <property type="protein sequence ID" value="CJA15985.1"/>
    <property type="gene ID" value="WBGene00135189"/>
</dbReference>
<sequence length="187" mass="21273">MYCPPTSDISSTSYPTEMGAIYQTDSLNSSYQSQCLNPIHDPTSSFTIEHNNLNYCDRLMYQDPFEYNNPIVENSGYYGITNHSHFEIPPSYHHPLVSNNESSSWNPNYGETLNYFPSQFYDTPQQFPSPAVSFPTVRPSEKIVKKSEKVGKVRKASKMHQNTCCTNCGIGKTTLWRRSESGLPECK</sequence>
<protein>
    <submittedName>
        <fullName evidence="3">GATA-type domain-containing protein</fullName>
    </submittedName>
</protein>
<keyword evidence="1" id="KW-0479">Metal-binding</keyword>
<dbReference type="PROSITE" id="PS50114">
    <property type="entry name" value="GATA_ZN_FINGER_2"/>
    <property type="match status" value="1"/>
</dbReference>
<dbReference type="AlphaFoldDB" id="A0A8R1DZC6"/>
<dbReference type="GO" id="GO:0008270">
    <property type="term" value="F:zinc ion binding"/>
    <property type="evidence" value="ECO:0007669"/>
    <property type="project" value="UniProtKB-KW"/>
</dbReference>
<organism evidence="3 4">
    <name type="scientific">Caenorhabditis japonica</name>
    <dbReference type="NCBI Taxonomy" id="281687"/>
    <lineage>
        <taxon>Eukaryota</taxon>
        <taxon>Metazoa</taxon>
        <taxon>Ecdysozoa</taxon>
        <taxon>Nematoda</taxon>
        <taxon>Chromadorea</taxon>
        <taxon>Rhabditida</taxon>
        <taxon>Rhabditina</taxon>
        <taxon>Rhabditomorpha</taxon>
        <taxon>Rhabditoidea</taxon>
        <taxon>Rhabditidae</taxon>
        <taxon>Peloderinae</taxon>
        <taxon>Caenorhabditis</taxon>
    </lineage>
</organism>
<evidence type="ECO:0000259" key="2">
    <source>
        <dbReference type="PROSITE" id="PS50114"/>
    </source>
</evidence>
<name>A0A8R1DZC6_CAEJA</name>
<keyword evidence="1" id="KW-0863">Zinc-finger</keyword>
<evidence type="ECO:0000313" key="4">
    <source>
        <dbReference type="Proteomes" id="UP000005237"/>
    </source>
</evidence>
<evidence type="ECO:0000313" key="3">
    <source>
        <dbReference type="EnsemblMetazoa" id="CJA15985.1"/>
    </source>
</evidence>
<proteinExistence type="predicted"/>
<dbReference type="GO" id="GO:0006355">
    <property type="term" value="P:regulation of DNA-templated transcription"/>
    <property type="evidence" value="ECO:0007669"/>
    <property type="project" value="InterPro"/>
</dbReference>
<dbReference type="InterPro" id="IPR000679">
    <property type="entry name" value="Znf_GATA"/>
</dbReference>
<keyword evidence="1" id="KW-0862">Zinc</keyword>
<reference evidence="4" key="1">
    <citation type="submission" date="2010-08" db="EMBL/GenBank/DDBJ databases">
        <authorList>
            <consortium name="Caenorhabditis japonica Sequencing Consortium"/>
            <person name="Wilson R.K."/>
        </authorList>
    </citation>
    <scope>NUCLEOTIDE SEQUENCE [LARGE SCALE GENOMIC DNA]</scope>
    <source>
        <strain evidence="4">DF5081</strain>
    </source>
</reference>
<dbReference type="Proteomes" id="UP000005237">
    <property type="component" value="Unassembled WGS sequence"/>
</dbReference>
<reference evidence="3" key="2">
    <citation type="submission" date="2022-06" db="UniProtKB">
        <authorList>
            <consortium name="EnsemblMetazoa"/>
        </authorList>
    </citation>
    <scope>IDENTIFICATION</scope>
    <source>
        <strain evidence="3">DF5081</strain>
    </source>
</reference>